<comment type="caution">
    <text evidence="1">The sequence shown here is derived from an EMBL/GenBank/DDBJ whole genome shotgun (WGS) entry which is preliminary data.</text>
</comment>
<evidence type="ECO:0000313" key="2">
    <source>
        <dbReference type="Proteomes" id="UP000740883"/>
    </source>
</evidence>
<name>A0A9P6GZB7_9MICR</name>
<evidence type="ECO:0000313" key="1">
    <source>
        <dbReference type="EMBL" id="KAF9763099.1"/>
    </source>
</evidence>
<sequence>MYEGEIKKLEETCINNIKNNNPKDFELNYNMFTTFNVSSPHLKAYMLMLLLSQNRVKDYYKHMQSVKLQDMDNELIKMVMYVERITITGNLRKLENLTKTCKYPEFVPFLKEIYFTNKNSINEDVGCMKDPVGFKSTKKNEQTVKDSLFIGLNAYIL</sequence>
<dbReference type="OrthoDB" id="2188750at2759"/>
<keyword evidence="2" id="KW-1185">Reference proteome</keyword>
<reference evidence="1 2" key="1">
    <citation type="journal article" date="2020" name="Genome Biol. Evol.">
        <title>Comparative genomics of strictly vertically transmitted, feminizing microsporidia endosymbionts of amphipod crustaceans.</title>
        <authorList>
            <person name="Cormier A."/>
            <person name="Chebbi M.A."/>
            <person name="Giraud I."/>
            <person name="Wattier R."/>
            <person name="Teixeira M."/>
            <person name="Gilbert C."/>
            <person name="Rigaud T."/>
            <person name="Cordaux R."/>
        </authorList>
    </citation>
    <scope>NUCLEOTIDE SEQUENCE [LARGE SCALE GENOMIC DNA]</scope>
    <source>
        <strain evidence="1 2">Ou3-Ou53</strain>
    </source>
</reference>
<dbReference type="EMBL" id="SBJO01000100">
    <property type="protein sequence ID" value="KAF9763099.1"/>
    <property type="molecule type" value="Genomic_DNA"/>
</dbReference>
<dbReference type="GO" id="GO:0000502">
    <property type="term" value="C:proteasome complex"/>
    <property type="evidence" value="ECO:0007669"/>
    <property type="project" value="UniProtKB-KW"/>
</dbReference>
<protein>
    <submittedName>
        <fullName evidence="1">26S proteasome regulatory subunit rpn12</fullName>
    </submittedName>
</protein>
<proteinExistence type="predicted"/>
<gene>
    <name evidence="1" type="primary">rpn12</name>
    <name evidence="1" type="ORF">NGRA_1505</name>
</gene>
<organism evidence="1 2">
    <name type="scientific">Nosema granulosis</name>
    <dbReference type="NCBI Taxonomy" id="83296"/>
    <lineage>
        <taxon>Eukaryota</taxon>
        <taxon>Fungi</taxon>
        <taxon>Fungi incertae sedis</taxon>
        <taxon>Microsporidia</taxon>
        <taxon>Nosematidae</taxon>
        <taxon>Nosema</taxon>
    </lineage>
</organism>
<dbReference type="AlphaFoldDB" id="A0A9P6GZB7"/>
<accession>A0A9P6GZB7</accession>
<dbReference type="Gene3D" id="1.25.40.990">
    <property type="match status" value="1"/>
</dbReference>
<dbReference type="Proteomes" id="UP000740883">
    <property type="component" value="Unassembled WGS sequence"/>
</dbReference>
<keyword evidence="1" id="KW-0647">Proteasome</keyword>